<dbReference type="EMBL" id="BARU01036410">
    <property type="protein sequence ID" value="GAH89552.1"/>
    <property type="molecule type" value="Genomic_DNA"/>
</dbReference>
<feature type="non-terminal residue" evidence="1">
    <location>
        <position position="183"/>
    </location>
</feature>
<comment type="caution">
    <text evidence="1">The sequence shown here is derived from an EMBL/GenBank/DDBJ whole genome shotgun (WGS) entry which is preliminary data.</text>
</comment>
<dbReference type="AlphaFoldDB" id="X1J6H2"/>
<proteinExistence type="predicted"/>
<accession>X1J6H2</accession>
<name>X1J6H2_9ZZZZ</name>
<protein>
    <recommendedName>
        <fullName evidence="2">Calcineurin-like phosphoesterase domain-containing protein</fullName>
    </recommendedName>
</protein>
<dbReference type="InterPro" id="IPR029052">
    <property type="entry name" value="Metallo-depent_PP-like"/>
</dbReference>
<reference evidence="1" key="1">
    <citation type="journal article" date="2014" name="Front. Microbiol.">
        <title>High frequency of phylogenetically diverse reductive dehalogenase-homologous genes in deep subseafloor sedimentary metagenomes.</title>
        <authorList>
            <person name="Kawai M."/>
            <person name="Futagami T."/>
            <person name="Toyoda A."/>
            <person name="Takaki Y."/>
            <person name="Nishi S."/>
            <person name="Hori S."/>
            <person name="Arai W."/>
            <person name="Tsubouchi T."/>
            <person name="Morono Y."/>
            <person name="Uchiyama I."/>
            <person name="Ito T."/>
            <person name="Fujiyama A."/>
            <person name="Inagaki F."/>
            <person name="Takami H."/>
        </authorList>
    </citation>
    <scope>NUCLEOTIDE SEQUENCE</scope>
    <source>
        <strain evidence="1">Expedition CK06-06</strain>
    </source>
</reference>
<evidence type="ECO:0008006" key="2">
    <source>
        <dbReference type="Google" id="ProtNLM"/>
    </source>
</evidence>
<sequence length="183" mass="20950">MILIDEEIKCKSRSDIFDIYPLGDVHLGARNCAEKPLREHVKTIFNDPNARVILGGDMTNLVTPVDVMRFDMDVLPDWMLRGSESTIRKRLNDVAFQERKRIQDILRPISKKILGAIEGNHEFQMRKRHNYYTHQLLCDELGATDLTDEAVLRLRFIRQKAVSTVVIYLCHGWGGGRTAGAES</sequence>
<organism evidence="1">
    <name type="scientific">marine sediment metagenome</name>
    <dbReference type="NCBI Taxonomy" id="412755"/>
    <lineage>
        <taxon>unclassified sequences</taxon>
        <taxon>metagenomes</taxon>
        <taxon>ecological metagenomes</taxon>
    </lineage>
</organism>
<evidence type="ECO:0000313" key="1">
    <source>
        <dbReference type="EMBL" id="GAH89552.1"/>
    </source>
</evidence>
<dbReference type="SUPFAM" id="SSF56300">
    <property type="entry name" value="Metallo-dependent phosphatases"/>
    <property type="match status" value="1"/>
</dbReference>
<gene>
    <name evidence="1" type="ORF">S03H2_56855</name>
</gene>